<dbReference type="STRING" id="1108045.GORHZ_107_00090"/>
<organism evidence="3 4">
    <name type="scientific">Gordonia rhizosphera NBRC 16068</name>
    <dbReference type="NCBI Taxonomy" id="1108045"/>
    <lineage>
        <taxon>Bacteria</taxon>
        <taxon>Bacillati</taxon>
        <taxon>Actinomycetota</taxon>
        <taxon>Actinomycetes</taxon>
        <taxon>Mycobacteriales</taxon>
        <taxon>Gordoniaceae</taxon>
        <taxon>Gordonia</taxon>
    </lineage>
</organism>
<accession>K6WVH5</accession>
<reference evidence="3 4" key="1">
    <citation type="submission" date="2012-08" db="EMBL/GenBank/DDBJ databases">
        <title>Whole genome shotgun sequence of Gordonia rhizosphera NBRC 16068.</title>
        <authorList>
            <person name="Takarada H."/>
            <person name="Isaki S."/>
            <person name="Hosoyama A."/>
            <person name="Tsuchikane K."/>
            <person name="Katsumata H."/>
            <person name="Baba S."/>
            <person name="Ohji S."/>
            <person name="Yamazaki S."/>
            <person name="Fujita N."/>
        </authorList>
    </citation>
    <scope>NUCLEOTIDE SEQUENCE [LARGE SCALE GENOMIC DNA]</scope>
    <source>
        <strain evidence="3 4">NBRC 16068</strain>
    </source>
</reference>
<evidence type="ECO:0000256" key="2">
    <source>
        <dbReference type="ARBA" id="ARBA00022649"/>
    </source>
</evidence>
<comment type="similarity">
    <text evidence="1">Belongs to the PemK/MazF family.</text>
</comment>
<dbReference type="InterPro" id="IPR003477">
    <property type="entry name" value="PemK-like"/>
</dbReference>
<dbReference type="OrthoDB" id="5184628at2"/>
<dbReference type="Proteomes" id="UP000008363">
    <property type="component" value="Unassembled WGS sequence"/>
</dbReference>
<evidence type="ECO:0008006" key="5">
    <source>
        <dbReference type="Google" id="ProtNLM"/>
    </source>
</evidence>
<dbReference type="Gene3D" id="2.30.30.110">
    <property type="match status" value="1"/>
</dbReference>
<dbReference type="eggNOG" id="COG2337">
    <property type="taxonomic scope" value="Bacteria"/>
</dbReference>
<comment type="caution">
    <text evidence="3">The sequence shown here is derived from an EMBL/GenBank/DDBJ whole genome shotgun (WGS) entry which is preliminary data.</text>
</comment>
<dbReference type="EMBL" id="BAHC01000107">
    <property type="protein sequence ID" value="GAB90564.1"/>
    <property type="molecule type" value="Genomic_DNA"/>
</dbReference>
<evidence type="ECO:0000313" key="4">
    <source>
        <dbReference type="Proteomes" id="UP000008363"/>
    </source>
</evidence>
<dbReference type="Pfam" id="PF02452">
    <property type="entry name" value="PemK_toxin"/>
    <property type="match status" value="1"/>
</dbReference>
<dbReference type="GO" id="GO:0003677">
    <property type="term" value="F:DNA binding"/>
    <property type="evidence" value="ECO:0007669"/>
    <property type="project" value="InterPro"/>
</dbReference>
<name>K6WVH5_9ACTN</name>
<protein>
    <recommendedName>
        <fullName evidence="5">PemK-like protein</fullName>
    </recommendedName>
</protein>
<proteinExistence type="inferred from homology"/>
<sequence>MTRPHATAPGHPTRRFARTIAYAPDLDGAADPGEVVWTWVTYEDDITQGKDRPVLVVGRTTDDAGRTHLLGLMLSSRDYHRDDPNWLYIGSGSWDAQHRGSFVRLDRVLLVPENGIRREGAILDRRRFEVVADRLREEYGWR</sequence>
<keyword evidence="2" id="KW-1277">Toxin-antitoxin system</keyword>
<dbReference type="SUPFAM" id="SSF50118">
    <property type="entry name" value="Cell growth inhibitor/plasmid maintenance toxic component"/>
    <property type="match status" value="1"/>
</dbReference>
<dbReference type="AlphaFoldDB" id="K6WVH5"/>
<evidence type="ECO:0000313" key="3">
    <source>
        <dbReference type="EMBL" id="GAB90564.1"/>
    </source>
</evidence>
<dbReference type="InterPro" id="IPR011067">
    <property type="entry name" value="Plasmid_toxin/cell-grow_inhib"/>
</dbReference>
<keyword evidence="4" id="KW-1185">Reference proteome</keyword>
<dbReference type="RefSeq" id="WP_006333434.1">
    <property type="nucleotide sequence ID" value="NZ_BAHC01000107.1"/>
</dbReference>
<evidence type="ECO:0000256" key="1">
    <source>
        <dbReference type="ARBA" id="ARBA00007521"/>
    </source>
</evidence>
<gene>
    <name evidence="3" type="ORF">GORHZ_107_00090</name>
</gene>